<dbReference type="InterPro" id="IPR044074">
    <property type="entry name" value="PurU_ACT"/>
</dbReference>
<reference evidence="6 8" key="1">
    <citation type="journal article" date="2015" name="Sci. Rep.">
        <title>A comparative genomics and reductive dehalogenase gene transcription study of two chloroethene-respiring bacteria, Dehalococcoides mccartyi strains MB and 11a.</title>
        <authorList>
            <person name="Low A."/>
            <person name="Shen Z."/>
            <person name="Cheng D."/>
            <person name="Rogers M.J."/>
            <person name="Lee P.K."/>
            <person name="He J."/>
        </authorList>
    </citation>
    <scope>NUCLEOTIDE SEQUENCE [LARGE SCALE GENOMIC DNA]</scope>
    <source>
        <strain evidence="6 8">MB</strain>
    </source>
</reference>
<comment type="catalytic activity">
    <reaction evidence="3">
        <text>(6R)-10-formyltetrahydrofolate + H2O = (6S)-5,6,7,8-tetrahydrofolate + formate + H(+)</text>
        <dbReference type="Rhea" id="RHEA:19833"/>
        <dbReference type="ChEBI" id="CHEBI:15377"/>
        <dbReference type="ChEBI" id="CHEBI:15378"/>
        <dbReference type="ChEBI" id="CHEBI:15740"/>
        <dbReference type="ChEBI" id="CHEBI:57453"/>
        <dbReference type="ChEBI" id="CHEBI:195366"/>
        <dbReference type="EC" id="3.5.1.10"/>
    </reaction>
</comment>
<dbReference type="InterPro" id="IPR036477">
    <property type="entry name" value="Formyl_transf_N_sf"/>
</dbReference>
<evidence type="ECO:0000313" key="6">
    <source>
        <dbReference type="EMBL" id="KSV18100.1"/>
    </source>
</evidence>
<keyword evidence="3" id="KW-0658">Purine biosynthesis</keyword>
<name>A0A0V8M319_9CHLR</name>
<dbReference type="PRINTS" id="PR01575">
    <property type="entry name" value="FFH4HYDRLASE"/>
</dbReference>
<dbReference type="EMBL" id="JGYD01000018">
    <property type="protein sequence ID" value="KSV18100.1"/>
    <property type="molecule type" value="Genomic_DNA"/>
</dbReference>
<dbReference type="RefSeq" id="WP_041342688.1">
    <property type="nucleotide sequence ID" value="NZ_CP141531.1"/>
</dbReference>
<dbReference type="GO" id="GO:0008864">
    <property type="term" value="F:formyltetrahydrofolate deformylase activity"/>
    <property type="evidence" value="ECO:0007669"/>
    <property type="project" value="UniProtKB-UniRule"/>
</dbReference>
<evidence type="ECO:0000313" key="7">
    <source>
        <dbReference type="EMBL" id="WRO06924.1"/>
    </source>
</evidence>
<dbReference type="GO" id="GO:0006730">
    <property type="term" value="P:one-carbon metabolic process"/>
    <property type="evidence" value="ECO:0007669"/>
    <property type="project" value="UniProtKB-KW"/>
</dbReference>
<evidence type="ECO:0000256" key="2">
    <source>
        <dbReference type="ARBA" id="ARBA00022801"/>
    </source>
</evidence>
<dbReference type="eggNOG" id="COG0788">
    <property type="taxonomic scope" value="Bacteria"/>
</dbReference>
<reference evidence="7" key="2">
    <citation type="submission" date="2023-12" db="EMBL/GenBank/DDBJ databases">
        <title>Isolation of organohalide respiring bacteria Dehalococcoides mccartyi strain GPTCE1 in groundwater collected near a chemical plant in Suzhou, China.</title>
        <authorList>
            <person name="Liu G."/>
        </authorList>
    </citation>
    <scope>NUCLEOTIDE SEQUENCE</scope>
    <source>
        <strain evidence="7">GPTCE1</strain>
    </source>
</reference>
<evidence type="ECO:0000259" key="5">
    <source>
        <dbReference type="Pfam" id="PF00551"/>
    </source>
</evidence>
<evidence type="ECO:0000256" key="3">
    <source>
        <dbReference type="HAMAP-Rule" id="MF_01927"/>
    </source>
</evidence>
<dbReference type="Gene3D" id="3.40.50.170">
    <property type="entry name" value="Formyl transferase, N-terminal domain"/>
    <property type="match status" value="1"/>
</dbReference>
<dbReference type="CDD" id="cd04875">
    <property type="entry name" value="ACT_F4HF-DF"/>
    <property type="match status" value="1"/>
</dbReference>
<dbReference type="CDD" id="cd08648">
    <property type="entry name" value="FMT_core_Formyl-FH4-Hydrolase_C"/>
    <property type="match status" value="1"/>
</dbReference>
<keyword evidence="2 3" id="KW-0378">Hydrolase</keyword>
<comment type="similarity">
    <text evidence="3">Belongs to the PurU family.</text>
</comment>
<sequence length="284" mass="32801">MPSAILKIHCTDKKGIISSISSFICRNNGNIITLDEFVDHPSNTFFMRLEWDISAFALSREQMEAEIALMGQEYCYADNWQIFYSDRKPRLAVFVSKYDHCLWDIMLRYKAGELKCDIPLIISNHPDLKQIADLFGIDYKVVKVTPDNKLEAENEQTCLINEYNIDFMILARYMQVLSPEFVARFENRIINIHHSFLPAFEGARPYHQAIERGVKLVGATAHFVNNNLDKGPIICQSTMPISHEDSVEDLMVKGRDIEKLVLSQAMKVFLDHRIFVHNNRTIIL</sequence>
<dbReference type="Gene3D" id="3.30.70.260">
    <property type="match status" value="1"/>
</dbReference>
<dbReference type="InterPro" id="IPR041729">
    <property type="entry name" value="Formyl-FH4-Hydrolase_C"/>
</dbReference>
<dbReference type="SUPFAM" id="SSF53328">
    <property type="entry name" value="Formyltransferase"/>
    <property type="match status" value="1"/>
</dbReference>
<dbReference type="PIRSF" id="PIRSF036480">
    <property type="entry name" value="FormyFH4_hydr"/>
    <property type="match status" value="1"/>
</dbReference>
<dbReference type="PANTHER" id="PTHR42706">
    <property type="entry name" value="FORMYLTETRAHYDROFOLATE DEFORMYLASE"/>
    <property type="match status" value="1"/>
</dbReference>
<feature type="domain" description="Formyl transferase N-terminal" evidence="5">
    <location>
        <begin position="90"/>
        <end position="265"/>
    </location>
</feature>
<dbReference type="PANTHER" id="PTHR42706:SF1">
    <property type="entry name" value="FORMYLTETRAHYDROFOLATE DEFORMYLASE 2, MITOCHONDRIAL"/>
    <property type="match status" value="1"/>
</dbReference>
<accession>A0A0V8M319</accession>
<evidence type="ECO:0000256" key="4">
    <source>
        <dbReference type="NCBIfam" id="TIGR00655"/>
    </source>
</evidence>
<dbReference type="EMBL" id="CP141531">
    <property type="protein sequence ID" value="WRO06924.1"/>
    <property type="molecule type" value="Genomic_DNA"/>
</dbReference>
<dbReference type="HAMAP" id="MF_01927">
    <property type="entry name" value="PurU"/>
    <property type="match status" value="1"/>
</dbReference>
<dbReference type="NCBIfam" id="NF004684">
    <property type="entry name" value="PRK06027.1"/>
    <property type="match status" value="1"/>
</dbReference>
<keyword evidence="1 3" id="KW-0554">One-carbon metabolism</keyword>
<comment type="pathway">
    <text evidence="3">Purine metabolism; IMP biosynthesis via de novo pathway; formate from 10-formyl-5,6,7,8-tetrahydrofolate: step 1/1.</text>
</comment>
<dbReference type="InterPro" id="IPR004810">
    <property type="entry name" value="PurU"/>
</dbReference>
<dbReference type="PATRIC" id="fig|61435.5.peg.1093"/>
<dbReference type="UniPathway" id="UPA00074">
    <property type="reaction ID" value="UER00170"/>
</dbReference>
<dbReference type="NCBIfam" id="TIGR00655">
    <property type="entry name" value="PurU"/>
    <property type="match status" value="1"/>
</dbReference>
<feature type="active site" evidence="3">
    <location>
        <position position="229"/>
    </location>
</feature>
<dbReference type="AlphaFoldDB" id="A0A0V8M319"/>
<dbReference type="SUPFAM" id="SSF55021">
    <property type="entry name" value="ACT-like"/>
    <property type="match status" value="1"/>
</dbReference>
<evidence type="ECO:0000256" key="1">
    <source>
        <dbReference type="ARBA" id="ARBA00022563"/>
    </source>
</evidence>
<proteinExistence type="inferred from homology"/>
<dbReference type="GO" id="GO:0006189">
    <property type="term" value="P:'de novo' IMP biosynthetic process"/>
    <property type="evidence" value="ECO:0007669"/>
    <property type="project" value="UniProtKB-UniRule"/>
</dbReference>
<evidence type="ECO:0000313" key="8">
    <source>
        <dbReference type="Proteomes" id="UP000053577"/>
    </source>
</evidence>
<organism evidence="6 8">
    <name type="scientific">Dehalococcoides mccartyi</name>
    <dbReference type="NCBI Taxonomy" id="61435"/>
    <lineage>
        <taxon>Bacteria</taxon>
        <taxon>Bacillati</taxon>
        <taxon>Chloroflexota</taxon>
        <taxon>Dehalococcoidia</taxon>
        <taxon>Dehalococcoidales</taxon>
        <taxon>Dehalococcoidaceae</taxon>
        <taxon>Dehalococcoides</taxon>
    </lineage>
</organism>
<dbReference type="Proteomes" id="UP000053577">
    <property type="component" value="Unassembled WGS sequence"/>
</dbReference>
<dbReference type="Pfam" id="PF00551">
    <property type="entry name" value="Formyl_trans_N"/>
    <property type="match status" value="1"/>
</dbReference>
<protein>
    <recommendedName>
        <fullName evidence="3 4">Formyltetrahydrofolate deformylase</fullName>
        <ecNumber evidence="3 4">3.5.1.10</ecNumber>
    </recommendedName>
    <alternativeName>
        <fullName evidence="3">Formyl-FH(4) hydrolase</fullName>
    </alternativeName>
</protein>
<dbReference type="EC" id="3.5.1.10" evidence="3 4"/>
<dbReference type="OrthoDB" id="9806170at2"/>
<dbReference type="InterPro" id="IPR045865">
    <property type="entry name" value="ACT-like_dom_sf"/>
</dbReference>
<gene>
    <name evidence="3 7" type="primary">purU</name>
    <name evidence="6" type="ORF">DA01_05525</name>
    <name evidence="7" type="ORF">VLL09_05920</name>
</gene>
<dbReference type="Proteomes" id="UP001327986">
    <property type="component" value="Chromosome"/>
</dbReference>
<dbReference type="InterPro" id="IPR002376">
    <property type="entry name" value="Formyl_transf_N"/>
</dbReference>
<comment type="function">
    <text evidence="3">Catalyzes the hydrolysis of 10-formyltetrahydrofolate (formyl-FH4) to formate and tetrahydrofolate (FH4).</text>
</comment>